<proteinExistence type="predicted"/>
<dbReference type="Proteomes" id="UP001302072">
    <property type="component" value="Chromosome"/>
</dbReference>
<name>A0ABY9YLB8_9GAMM</name>
<evidence type="ECO:0000313" key="2">
    <source>
        <dbReference type="Proteomes" id="UP001302072"/>
    </source>
</evidence>
<protein>
    <submittedName>
        <fullName evidence="1">Uncharacterized protein</fullName>
    </submittedName>
</protein>
<dbReference type="EMBL" id="CP115541">
    <property type="protein sequence ID" value="WNH51692.1"/>
    <property type="molecule type" value="Genomic_DNA"/>
</dbReference>
<accession>A0ABY9YLB8</accession>
<reference evidence="1 2" key="1">
    <citation type="submission" date="2022-12" db="EMBL/GenBank/DDBJ databases">
        <title>Two new species, Stenotrophomonas aracearum and Stenotrophomonas oahuensis, isolated from Anthurium (Araceae family) in Hawaii.</title>
        <authorList>
            <person name="Chunag S.C."/>
            <person name="Dobhal S."/>
            <person name="Alvarez A."/>
            <person name="Arif M."/>
        </authorList>
    </citation>
    <scope>NUCLEOTIDE SEQUENCE [LARGE SCALE GENOMIC DNA]</scope>
    <source>
        <strain evidence="1 2">A5586</strain>
    </source>
</reference>
<organism evidence="1 2">
    <name type="scientific">Stenotrophomonas oahuensis</name>
    <dbReference type="NCBI Taxonomy" id="3003271"/>
    <lineage>
        <taxon>Bacteria</taxon>
        <taxon>Pseudomonadati</taxon>
        <taxon>Pseudomonadota</taxon>
        <taxon>Gammaproteobacteria</taxon>
        <taxon>Lysobacterales</taxon>
        <taxon>Lysobacteraceae</taxon>
        <taxon>Stenotrophomonas</taxon>
    </lineage>
</organism>
<gene>
    <name evidence="1" type="ORF">PDM29_15265</name>
</gene>
<dbReference type="RefSeq" id="WP_311190923.1">
    <property type="nucleotide sequence ID" value="NZ_CP115541.1"/>
</dbReference>
<sequence>MSKDVVMKVHLPHEQRCQFREAARRSHIHPSNALKKLVHAYIELDSEPTTVQVTVTVDKASGKTGA</sequence>
<evidence type="ECO:0000313" key="1">
    <source>
        <dbReference type="EMBL" id="WNH51692.1"/>
    </source>
</evidence>
<keyword evidence="2" id="KW-1185">Reference proteome</keyword>